<keyword evidence="7" id="KW-0067">ATP-binding</keyword>
<evidence type="ECO:0000256" key="3">
    <source>
        <dbReference type="ARBA" id="ARBA00022553"/>
    </source>
</evidence>
<dbReference type="GO" id="GO:0016020">
    <property type="term" value="C:membrane"/>
    <property type="evidence" value="ECO:0007669"/>
    <property type="project" value="InterPro"/>
</dbReference>
<comment type="caution">
    <text evidence="12">The sequence shown here is derived from an EMBL/GenBank/DDBJ whole genome shotgun (WGS) entry which is preliminary data.</text>
</comment>
<sequence length="263" mass="30015">MIDNVYLLVFYGMLLLFVIIAAFLLFYIRNQNMVWKQRRELQETQIIQQKELLNAVIDSQEIERKRIGQDLHDEIGGTLSAIKLMLNSLKNKLNEQQEEVLTDAKELIDKMIVDVRHISHDLSPPGLAVFGLFTTIEAFVNLINNTGQIKISLAHENDLEEVELPEKTSLALFRVLTQLVDNTLKHANASEIKMLFGVREANLSIVYQDNGKGFDMEVLNQRSGIGMQNIQSRLQMINAKYQIETSLGSGFKVDINYPLHLSE</sequence>
<protein>
    <recommendedName>
        <fullName evidence="2">histidine kinase</fullName>
        <ecNumber evidence="2">2.7.13.3</ecNumber>
    </recommendedName>
</protein>
<dbReference type="EMBL" id="SAYW01000001">
    <property type="protein sequence ID" value="RWU10759.1"/>
    <property type="molecule type" value="Genomic_DNA"/>
</dbReference>
<dbReference type="AlphaFoldDB" id="A0A451GD41"/>
<evidence type="ECO:0000313" key="13">
    <source>
        <dbReference type="Proteomes" id="UP000284120"/>
    </source>
</evidence>
<dbReference type="GO" id="GO:0005524">
    <property type="term" value="F:ATP binding"/>
    <property type="evidence" value="ECO:0007669"/>
    <property type="project" value="UniProtKB-KW"/>
</dbReference>
<dbReference type="PANTHER" id="PTHR24421">
    <property type="entry name" value="NITRATE/NITRITE SENSOR PROTEIN NARX-RELATED"/>
    <property type="match status" value="1"/>
</dbReference>
<evidence type="ECO:0000256" key="10">
    <source>
        <dbReference type="SAM" id="Phobius"/>
    </source>
</evidence>
<dbReference type="CDD" id="cd16917">
    <property type="entry name" value="HATPase_UhpB-NarQ-NarX-like"/>
    <property type="match status" value="1"/>
</dbReference>
<evidence type="ECO:0000256" key="1">
    <source>
        <dbReference type="ARBA" id="ARBA00000085"/>
    </source>
</evidence>
<dbReference type="Gene3D" id="3.30.565.10">
    <property type="entry name" value="Histidine kinase-like ATPase, C-terminal domain"/>
    <property type="match status" value="1"/>
</dbReference>
<name>A0A451GD41_9SPHI</name>
<dbReference type="InterPro" id="IPR050482">
    <property type="entry name" value="Sensor_HK_TwoCompSys"/>
</dbReference>
<dbReference type="Proteomes" id="UP000284120">
    <property type="component" value="Unassembled WGS sequence"/>
</dbReference>
<feature type="coiled-coil region" evidence="9">
    <location>
        <begin position="79"/>
        <end position="110"/>
    </location>
</feature>
<dbReference type="Pfam" id="PF02518">
    <property type="entry name" value="HATPase_c"/>
    <property type="match status" value="1"/>
</dbReference>
<dbReference type="PANTHER" id="PTHR24421:SF10">
    <property type="entry name" value="NITRATE_NITRITE SENSOR PROTEIN NARQ"/>
    <property type="match status" value="1"/>
</dbReference>
<dbReference type="GO" id="GO:0000155">
    <property type="term" value="F:phosphorelay sensor kinase activity"/>
    <property type="evidence" value="ECO:0007669"/>
    <property type="project" value="InterPro"/>
</dbReference>
<evidence type="ECO:0000259" key="11">
    <source>
        <dbReference type="PROSITE" id="PS50109"/>
    </source>
</evidence>
<evidence type="ECO:0000256" key="5">
    <source>
        <dbReference type="ARBA" id="ARBA00022741"/>
    </source>
</evidence>
<comment type="catalytic activity">
    <reaction evidence="1">
        <text>ATP + protein L-histidine = ADP + protein N-phospho-L-histidine.</text>
        <dbReference type="EC" id="2.7.13.3"/>
    </reaction>
</comment>
<evidence type="ECO:0000256" key="9">
    <source>
        <dbReference type="SAM" id="Coils"/>
    </source>
</evidence>
<dbReference type="OrthoDB" id="5401121at2"/>
<dbReference type="InterPro" id="IPR011712">
    <property type="entry name" value="Sig_transdc_His_kin_sub3_dim/P"/>
</dbReference>
<feature type="transmembrane region" description="Helical" evidence="10">
    <location>
        <begin position="6"/>
        <end position="28"/>
    </location>
</feature>
<dbReference type="GO" id="GO:0046983">
    <property type="term" value="F:protein dimerization activity"/>
    <property type="evidence" value="ECO:0007669"/>
    <property type="project" value="InterPro"/>
</dbReference>
<dbReference type="Gene3D" id="1.20.5.1930">
    <property type="match status" value="1"/>
</dbReference>
<evidence type="ECO:0000256" key="8">
    <source>
        <dbReference type="ARBA" id="ARBA00023012"/>
    </source>
</evidence>
<organism evidence="12 13">
    <name type="scientific">Pedobacter chitinilyticus</name>
    <dbReference type="NCBI Taxonomy" id="2233776"/>
    <lineage>
        <taxon>Bacteria</taxon>
        <taxon>Pseudomonadati</taxon>
        <taxon>Bacteroidota</taxon>
        <taxon>Sphingobacteriia</taxon>
        <taxon>Sphingobacteriales</taxon>
        <taxon>Sphingobacteriaceae</taxon>
        <taxon>Pedobacter</taxon>
    </lineage>
</organism>
<evidence type="ECO:0000256" key="2">
    <source>
        <dbReference type="ARBA" id="ARBA00012438"/>
    </source>
</evidence>
<dbReference type="PROSITE" id="PS50109">
    <property type="entry name" value="HIS_KIN"/>
    <property type="match status" value="1"/>
</dbReference>
<keyword evidence="5" id="KW-0547">Nucleotide-binding</keyword>
<keyword evidence="10" id="KW-0812">Transmembrane</keyword>
<dbReference type="InterPro" id="IPR003594">
    <property type="entry name" value="HATPase_dom"/>
</dbReference>
<dbReference type="EC" id="2.7.13.3" evidence="2"/>
<evidence type="ECO:0000313" key="12">
    <source>
        <dbReference type="EMBL" id="RWU10759.1"/>
    </source>
</evidence>
<keyword evidence="3" id="KW-0597">Phosphoprotein</keyword>
<keyword evidence="10" id="KW-0472">Membrane</keyword>
<keyword evidence="4" id="KW-0808">Transferase</keyword>
<gene>
    <name evidence="12" type="ORF">DPV69_05365</name>
</gene>
<accession>A0A451GD41</accession>
<feature type="domain" description="Histidine kinase" evidence="11">
    <location>
        <begin position="70"/>
        <end position="261"/>
    </location>
</feature>
<keyword evidence="6" id="KW-0418">Kinase</keyword>
<dbReference type="SUPFAM" id="SSF55874">
    <property type="entry name" value="ATPase domain of HSP90 chaperone/DNA topoisomerase II/histidine kinase"/>
    <property type="match status" value="1"/>
</dbReference>
<dbReference type="InterPro" id="IPR036890">
    <property type="entry name" value="HATPase_C_sf"/>
</dbReference>
<proteinExistence type="predicted"/>
<reference evidence="12 13" key="1">
    <citation type="submission" date="2018-06" db="EMBL/GenBank/DDBJ databases">
        <title>Pedobacter endophyticus sp. nov., an endophytic bacterium isolated from a leaf of Triticum aestivum.</title>
        <authorList>
            <person name="Zhang L."/>
        </authorList>
    </citation>
    <scope>NUCLEOTIDE SEQUENCE [LARGE SCALE GENOMIC DNA]</scope>
    <source>
        <strain evidence="12 13">CM134L-2</strain>
    </source>
</reference>
<dbReference type="Pfam" id="PF07730">
    <property type="entry name" value="HisKA_3"/>
    <property type="match status" value="1"/>
</dbReference>
<keyword evidence="8" id="KW-0902">Two-component regulatory system</keyword>
<keyword evidence="13" id="KW-1185">Reference proteome</keyword>
<dbReference type="RefSeq" id="WP_113646243.1">
    <property type="nucleotide sequence ID" value="NZ_QMHN01000001.1"/>
</dbReference>
<keyword evidence="9" id="KW-0175">Coiled coil</keyword>
<evidence type="ECO:0000256" key="4">
    <source>
        <dbReference type="ARBA" id="ARBA00022679"/>
    </source>
</evidence>
<keyword evidence="10" id="KW-1133">Transmembrane helix</keyword>
<evidence type="ECO:0000256" key="7">
    <source>
        <dbReference type="ARBA" id="ARBA00022840"/>
    </source>
</evidence>
<evidence type="ECO:0000256" key="6">
    <source>
        <dbReference type="ARBA" id="ARBA00022777"/>
    </source>
</evidence>
<dbReference type="InterPro" id="IPR005467">
    <property type="entry name" value="His_kinase_dom"/>
</dbReference>